<dbReference type="EMBL" id="JAPFRF010000008">
    <property type="protein sequence ID" value="KAJ7324319.1"/>
    <property type="molecule type" value="Genomic_DNA"/>
</dbReference>
<dbReference type="OrthoDB" id="10025388at2759"/>
<accession>A0A9Q0XQN4</accession>
<dbReference type="Proteomes" id="UP001142489">
    <property type="component" value="Unassembled WGS sequence"/>
</dbReference>
<name>A0A9Q0XQN4_9SAUR</name>
<gene>
    <name evidence="1" type="ORF">JRQ81_017339</name>
</gene>
<organism evidence="1 2">
    <name type="scientific">Phrynocephalus forsythii</name>
    <dbReference type="NCBI Taxonomy" id="171643"/>
    <lineage>
        <taxon>Eukaryota</taxon>
        <taxon>Metazoa</taxon>
        <taxon>Chordata</taxon>
        <taxon>Craniata</taxon>
        <taxon>Vertebrata</taxon>
        <taxon>Euteleostomi</taxon>
        <taxon>Lepidosauria</taxon>
        <taxon>Squamata</taxon>
        <taxon>Bifurcata</taxon>
        <taxon>Unidentata</taxon>
        <taxon>Episquamata</taxon>
        <taxon>Toxicofera</taxon>
        <taxon>Iguania</taxon>
        <taxon>Acrodonta</taxon>
        <taxon>Agamidae</taxon>
        <taxon>Agaminae</taxon>
        <taxon>Phrynocephalus</taxon>
    </lineage>
</organism>
<dbReference type="AlphaFoldDB" id="A0A9Q0XQN4"/>
<proteinExistence type="predicted"/>
<comment type="caution">
    <text evidence="1">The sequence shown here is derived from an EMBL/GenBank/DDBJ whole genome shotgun (WGS) entry which is preliminary data.</text>
</comment>
<protein>
    <submittedName>
        <fullName evidence="1">Uncharacterized protein</fullName>
    </submittedName>
</protein>
<keyword evidence="2" id="KW-1185">Reference proteome</keyword>
<evidence type="ECO:0000313" key="2">
    <source>
        <dbReference type="Proteomes" id="UP001142489"/>
    </source>
</evidence>
<sequence>MKSIRFSQALRYNRICSDPQDRASKLRDLQKAFLVLQYLPCMTKEQINKARGIPRDNLLQDQSKGPNDRIPLVVTYSPQVRPLTYILNDLQPILDKNMPLSKILCGRPILAYRQIPQNDFMAHGDKLVTCHTFQSLHSDGDMQGQTIILATLEESGLLVNGVCSIQMKGQDKLPKEVPLPGADKDIVI</sequence>
<evidence type="ECO:0000313" key="1">
    <source>
        <dbReference type="EMBL" id="KAJ7324319.1"/>
    </source>
</evidence>
<reference evidence="1" key="1">
    <citation type="journal article" date="2023" name="DNA Res.">
        <title>Chromosome-level genome assembly of Phrynocephalus forsythii using third-generation DNA sequencing and Hi-C analysis.</title>
        <authorList>
            <person name="Qi Y."/>
            <person name="Zhao W."/>
            <person name="Zhao Y."/>
            <person name="Niu C."/>
            <person name="Cao S."/>
            <person name="Zhang Y."/>
        </authorList>
    </citation>
    <scope>NUCLEOTIDE SEQUENCE</scope>
    <source>
        <tissue evidence="1">Muscle</tissue>
    </source>
</reference>